<evidence type="ECO:0000313" key="1">
    <source>
        <dbReference type="EMBL" id="CAG6394925.1"/>
    </source>
</evidence>
<keyword evidence="2" id="KW-1185">Reference proteome</keyword>
<reference evidence="1" key="1">
    <citation type="submission" date="2021-05" db="EMBL/GenBank/DDBJ databases">
        <authorList>
            <person name="Arsene-Ploetze F."/>
        </authorList>
    </citation>
    <scope>NUCLEOTIDE SEQUENCE</scope>
    <source>
        <strain evidence="1">DSM 42138</strain>
    </source>
</reference>
<comment type="caution">
    <text evidence="1">The sequence shown here is derived from an EMBL/GenBank/DDBJ whole genome shotgun (WGS) entry which is preliminary data.</text>
</comment>
<accession>A0A9W4GSN0</accession>
<sequence>MTVGAGLNTTRPFQFGRLPAGADLDALVAVTFGDLTSQFMNMPRGSSFVEYDAFRSGYEALRMATGGFAAFDADTCWAALVDDARAFLALRAILGVTPPEWGDLTRERTGATIPNGSARTYDGAAKKDPGYFARCTPLVASRVRAMLDAACDVLLGGVEEVPEGAVNRLDKFDTRQGVPSISYAAENHVPYAVLLYERFLGRPFAGHRDAVSESVGDVMESAIEALLRQHRIPFRKTGRAERVPGFEQAPDFFVPDEISPRVVIEAKITGDDGTARDKVSRILRLGQMRDSAAQEGRRPWQLVACIDGRGFGVRKQDMRDLLTVTRGKVFTLNTLEGLVPFTDLAVFVPPAV</sequence>
<organism evidence="1 2">
    <name type="scientific">Actinacidiphila cocklensis</name>
    <dbReference type="NCBI Taxonomy" id="887465"/>
    <lineage>
        <taxon>Bacteria</taxon>
        <taxon>Bacillati</taxon>
        <taxon>Actinomycetota</taxon>
        <taxon>Actinomycetes</taxon>
        <taxon>Kitasatosporales</taxon>
        <taxon>Streptomycetaceae</taxon>
        <taxon>Actinacidiphila</taxon>
    </lineage>
</organism>
<proteinExistence type="predicted"/>
<evidence type="ECO:0000313" key="2">
    <source>
        <dbReference type="Proteomes" id="UP001152519"/>
    </source>
</evidence>
<dbReference type="EMBL" id="CAJSLV010000059">
    <property type="protein sequence ID" value="CAG6394925.1"/>
    <property type="molecule type" value="Genomic_DNA"/>
</dbReference>
<dbReference type="AlphaFoldDB" id="A0A9W4GSN0"/>
<protein>
    <recommendedName>
        <fullName evidence="3">Restriction endonuclease</fullName>
    </recommendedName>
</protein>
<dbReference type="Proteomes" id="UP001152519">
    <property type="component" value="Unassembled WGS sequence"/>
</dbReference>
<gene>
    <name evidence="1" type="ORF">SCOCK_30158</name>
</gene>
<name>A0A9W4GSN0_9ACTN</name>
<evidence type="ECO:0008006" key="3">
    <source>
        <dbReference type="Google" id="ProtNLM"/>
    </source>
</evidence>